<dbReference type="Gene3D" id="3.30.450.40">
    <property type="match status" value="1"/>
</dbReference>
<dbReference type="PROSITE" id="PS51077">
    <property type="entry name" value="HTH_ICLR"/>
    <property type="match status" value="1"/>
</dbReference>
<evidence type="ECO:0000256" key="2">
    <source>
        <dbReference type="ARBA" id="ARBA00023125"/>
    </source>
</evidence>
<sequence>MDRSLRMTEPSRNRVGTTEKSLTILEHLQQEDGAGVTEVATTLDMSKSTVHSHLTTLVDCGYVTHHDKQYHVSTKLLRLGGRLRDQSPLYQAARIEMKSLAAETDGVVRLYLKEGDDATMIAQEGYHPGIRERHLGERTPLTESIAGPVMLAEHGRSDGEYSDDGEEADDAGNPDDDGTVTHSEIDEAVRDRFDRIHRRGYAVETGATGSDRTFAGALSRRDGTVMGALTVTVPGDAASPLSAGDRLLEAVERVELSLTSWYDSHATFSPKHSWHVHSN</sequence>
<dbReference type="InterPro" id="IPR050707">
    <property type="entry name" value="HTH_MetabolicPath_Reg"/>
</dbReference>
<dbReference type="GO" id="GO:0045892">
    <property type="term" value="P:negative regulation of DNA-templated transcription"/>
    <property type="evidence" value="ECO:0007669"/>
    <property type="project" value="TreeGrafter"/>
</dbReference>
<dbReference type="Gene3D" id="1.10.10.10">
    <property type="entry name" value="Winged helix-like DNA-binding domain superfamily/Winged helix DNA-binding domain"/>
    <property type="match status" value="1"/>
</dbReference>
<dbReference type="InterPro" id="IPR005471">
    <property type="entry name" value="Tscrpt_reg_IclR_N"/>
</dbReference>
<dbReference type="InterPro" id="IPR036388">
    <property type="entry name" value="WH-like_DNA-bd_sf"/>
</dbReference>
<evidence type="ECO:0000259" key="5">
    <source>
        <dbReference type="PROSITE" id="PS51077"/>
    </source>
</evidence>
<evidence type="ECO:0000256" key="4">
    <source>
        <dbReference type="SAM" id="MobiDB-lite"/>
    </source>
</evidence>
<accession>A0A521CIF5</accession>
<evidence type="ECO:0000259" key="6">
    <source>
        <dbReference type="PROSITE" id="PS51078"/>
    </source>
</evidence>
<dbReference type="InterPro" id="IPR014757">
    <property type="entry name" value="Tscrpt_reg_IclR_C"/>
</dbReference>
<reference evidence="7 8" key="1">
    <citation type="submission" date="2017-05" db="EMBL/GenBank/DDBJ databases">
        <authorList>
            <person name="Varghese N."/>
            <person name="Submissions S."/>
        </authorList>
    </citation>
    <scope>NUCLEOTIDE SEQUENCE [LARGE SCALE GENOMIC DNA]</scope>
    <source>
        <strain evidence="7 8">DSM 19504</strain>
    </source>
</reference>
<evidence type="ECO:0000313" key="7">
    <source>
        <dbReference type="EMBL" id="SMO59208.1"/>
    </source>
</evidence>
<feature type="domain" description="HTH iclR-type" evidence="5">
    <location>
        <begin position="15"/>
        <end position="74"/>
    </location>
</feature>
<dbReference type="SUPFAM" id="SSF46785">
    <property type="entry name" value="Winged helix' DNA-binding domain"/>
    <property type="match status" value="1"/>
</dbReference>
<feature type="region of interest" description="Disordered" evidence="4">
    <location>
        <begin position="154"/>
        <end position="182"/>
    </location>
</feature>
<dbReference type="GO" id="GO:0003677">
    <property type="term" value="F:DNA binding"/>
    <property type="evidence" value="ECO:0007669"/>
    <property type="project" value="UniProtKB-KW"/>
</dbReference>
<dbReference type="PANTHER" id="PTHR30136:SF35">
    <property type="entry name" value="HTH-TYPE TRANSCRIPTIONAL REGULATOR RV1719"/>
    <property type="match status" value="1"/>
</dbReference>
<dbReference type="PANTHER" id="PTHR30136">
    <property type="entry name" value="HELIX-TURN-HELIX TRANSCRIPTIONAL REGULATOR, ICLR FAMILY"/>
    <property type="match status" value="1"/>
</dbReference>
<evidence type="ECO:0000313" key="8">
    <source>
        <dbReference type="Proteomes" id="UP000319712"/>
    </source>
</evidence>
<dbReference type="Pfam" id="PF09339">
    <property type="entry name" value="HTH_IclR"/>
    <property type="match status" value="1"/>
</dbReference>
<dbReference type="SMART" id="SM00346">
    <property type="entry name" value="HTH_ICLR"/>
    <property type="match status" value="1"/>
</dbReference>
<keyword evidence="1" id="KW-0805">Transcription regulation</keyword>
<protein>
    <submittedName>
        <fullName evidence="7">Transcriptional regulator, IclR family</fullName>
    </submittedName>
</protein>
<dbReference type="InterPro" id="IPR036390">
    <property type="entry name" value="WH_DNA-bd_sf"/>
</dbReference>
<keyword evidence="8" id="KW-1185">Reference proteome</keyword>
<dbReference type="InterPro" id="IPR029016">
    <property type="entry name" value="GAF-like_dom_sf"/>
</dbReference>
<dbReference type="Proteomes" id="UP000319712">
    <property type="component" value="Unassembled WGS sequence"/>
</dbReference>
<keyword evidence="3" id="KW-0804">Transcription</keyword>
<name>A0A521CIF5_9EURY</name>
<dbReference type="CDD" id="cd00090">
    <property type="entry name" value="HTH_ARSR"/>
    <property type="match status" value="1"/>
</dbReference>
<dbReference type="EMBL" id="FXTD01000004">
    <property type="protein sequence ID" value="SMO59208.1"/>
    <property type="molecule type" value="Genomic_DNA"/>
</dbReference>
<evidence type="ECO:0000256" key="3">
    <source>
        <dbReference type="ARBA" id="ARBA00023163"/>
    </source>
</evidence>
<proteinExistence type="predicted"/>
<feature type="domain" description="IclR-ED" evidence="6">
    <location>
        <begin position="75"/>
        <end position="264"/>
    </location>
</feature>
<dbReference type="AlphaFoldDB" id="A0A521CIF5"/>
<dbReference type="GO" id="GO:0003700">
    <property type="term" value="F:DNA-binding transcription factor activity"/>
    <property type="evidence" value="ECO:0007669"/>
    <property type="project" value="TreeGrafter"/>
</dbReference>
<evidence type="ECO:0000256" key="1">
    <source>
        <dbReference type="ARBA" id="ARBA00023015"/>
    </source>
</evidence>
<keyword evidence="2" id="KW-0238">DNA-binding</keyword>
<feature type="compositionally biased region" description="Acidic residues" evidence="4">
    <location>
        <begin position="160"/>
        <end position="178"/>
    </location>
</feature>
<dbReference type="SUPFAM" id="SSF55781">
    <property type="entry name" value="GAF domain-like"/>
    <property type="match status" value="1"/>
</dbReference>
<gene>
    <name evidence="7" type="ORF">SAMN06264867_104226</name>
</gene>
<organism evidence="7 8">
    <name type="scientific">Halorubrum cibi</name>
    <dbReference type="NCBI Taxonomy" id="413815"/>
    <lineage>
        <taxon>Archaea</taxon>
        <taxon>Methanobacteriati</taxon>
        <taxon>Methanobacteriota</taxon>
        <taxon>Stenosarchaea group</taxon>
        <taxon>Halobacteria</taxon>
        <taxon>Halobacteriales</taxon>
        <taxon>Haloferacaceae</taxon>
        <taxon>Halorubrum</taxon>
    </lineage>
</organism>
<dbReference type="PROSITE" id="PS51078">
    <property type="entry name" value="ICLR_ED"/>
    <property type="match status" value="1"/>
</dbReference>
<dbReference type="InterPro" id="IPR011991">
    <property type="entry name" value="ArsR-like_HTH"/>
</dbReference>